<dbReference type="EMBL" id="RZNX01000003">
    <property type="protein sequence ID" value="RUT31656.1"/>
    <property type="molecule type" value="Genomic_DNA"/>
</dbReference>
<organism evidence="2 3">
    <name type="scientific">Paenibacillus zeisoli</name>
    <dbReference type="NCBI Taxonomy" id="2496267"/>
    <lineage>
        <taxon>Bacteria</taxon>
        <taxon>Bacillati</taxon>
        <taxon>Bacillota</taxon>
        <taxon>Bacilli</taxon>
        <taxon>Bacillales</taxon>
        <taxon>Paenibacillaceae</taxon>
        <taxon>Paenibacillus</taxon>
    </lineage>
</organism>
<dbReference type="AlphaFoldDB" id="A0A433XC77"/>
<feature type="transmembrane region" description="Helical" evidence="1">
    <location>
        <begin position="73"/>
        <end position="100"/>
    </location>
</feature>
<accession>A0A433XC77</accession>
<comment type="caution">
    <text evidence="2">The sequence shown here is derived from an EMBL/GenBank/DDBJ whole genome shotgun (WGS) entry which is preliminary data.</text>
</comment>
<evidence type="ECO:0000256" key="1">
    <source>
        <dbReference type="SAM" id="Phobius"/>
    </source>
</evidence>
<dbReference type="OrthoDB" id="1682804at2"/>
<evidence type="ECO:0000313" key="3">
    <source>
        <dbReference type="Proteomes" id="UP000272464"/>
    </source>
</evidence>
<name>A0A433XC77_9BACL</name>
<gene>
    <name evidence="2" type="ORF">EJP77_09705</name>
</gene>
<evidence type="ECO:0000313" key="2">
    <source>
        <dbReference type="EMBL" id="RUT31656.1"/>
    </source>
</evidence>
<protein>
    <submittedName>
        <fullName evidence="2">DUF1634 domain-containing protein</fullName>
    </submittedName>
</protein>
<dbReference type="InterPro" id="IPR012861">
    <property type="entry name" value="DUF1634"/>
</dbReference>
<dbReference type="Proteomes" id="UP000272464">
    <property type="component" value="Unassembled WGS sequence"/>
</dbReference>
<keyword evidence="1" id="KW-1133">Transmembrane helix</keyword>
<dbReference type="RefSeq" id="WP_127199037.1">
    <property type="nucleotide sequence ID" value="NZ_RZNX01000003.1"/>
</dbReference>
<proteinExistence type="predicted"/>
<dbReference type="Pfam" id="PF07843">
    <property type="entry name" value="DUF1634"/>
    <property type="match status" value="1"/>
</dbReference>
<sequence length="128" mass="13646">MANQTPSSGEAPSRIADVELAISKMLRIGVVAAAAVIIIGLVQFLVTGVSGYPDGTYPLGFGAIWEGLLAMKSVAVIETGLLILILTPVLRVFVSLFVFWQEKDYRFVGITATVFIILIISFMLGKAG</sequence>
<keyword evidence="1" id="KW-0812">Transmembrane</keyword>
<feature type="transmembrane region" description="Helical" evidence="1">
    <location>
        <begin position="30"/>
        <end position="53"/>
    </location>
</feature>
<keyword evidence="3" id="KW-1185">Reference proteome</keyword>
<keyword evidence="1" id="KW-0472">Membrane</keyword>
<feature type="transmembrane region" description="Helical" evidence="1">
    <location>
        <begin position="107"/>
        <end position="125"/>
    </location>
</feature>
<reference evidence="2 3" key="1">
    <citation type="submission" date="2018-12" db="EMBL/GenBank/DDBJ databases">
        <authorList>
            <person name="Sun L."/>
            <person name="Chen Z."/>
        </authorList>
    </citation>
    <scope>NUCLEOTIDE SEQUENCE [LARGE SCALE GENOMIC DNA]</scope>
    <source>
        <strain evidence="2 3">3-5-3</strain>
    </source>
</reference>